<keyword evidence="2" id="KW-1185">Reference proteome</keyword>
<dbReference type="Gene3D" id="3.40.190.10">
    <property type="entry name" value="Periplasmic binding protein-like II"/>
    <property type="match status" value="2"/>
</dbReference>
<sequence length="301" mass="33453">MPDTHLRTALDTHPIGTLLRTGTLTHPDVTLDFADVTPIHHAFAPMVRTQTYDLSELAVVTALQAIAHGHPLTLLPVVVAARFQRKCLITHRDHPLTHPTQLRGLRIGVRSYTQTTGMWIRSHLTEDYGITAEESHWITQDEAHVPEHHDPPYVHRTLTGSLTDALRNGTIDAAVLGNDLPEGDEFRPVFDHPTERDHTWYTTHGYAPVNHLVAVANTTLHHHPDAVRAAYTLLTRAEHDTTTHQPPHTPHLTRSGIDHLTTPLNEIADACHAQGLLPRRLTADELLTPAHQLLDTTPATS</sequence>
<evidence type="ECO:0008006" key="3">
    <source>
        <dbReference type="Google" id="ProtNLM"/>
    </source>
</evidence>
<accession>A0A7U3UN38</accession>
<protein>
    <recommendedName>
        <fullName evidence="3">4,5-dihydroxyphthalate decarboxylase</fullName>
    </recommendedName>
</protein>
<name>A0A7U3UN38_9ACTN</name>
<dbReference type="EMBL" id="AP018365">
    <property type="protein sequence ID" value="BBA95597.1"/>
    <property type="molecule type" value="Genomic_DNA"/>
</dbReference>
<dbReference type="Proteomes" id="UP000595703">
    <property type="component" value="Chromosome"/>
</dbReference>
<dbReference type="KEGG" id="arev:RVR_515"/>
<reference evidence="1 2" key="3">
    <citation type="journal article" date="2011" name="Nat. Chem. Biol.">
        <title>Reveromycin A biosynthesis uses RevG and RevJ for stereospecific spiroacetal formation.</title>
        <authorList>
            <person name="Takahashi S."/>
            <person name="Toyoda A."/>
            <person name="Sekiyama Y."/>
            <person name="Takagi H."/>
            <person name="Nogawa T."/>
            <person name="Uramoto M."/>
            <person name="Suzuki R."/>
            <person name="Koshino H."/>
            <person name="Kumano T."/>
            <person name="Panthee S."/>
            <person name="Dairi T."/>
            <person name="Ishikawa J."/>
            <person name="Ikeda H."/>
            <person name="Sakaki Y."/>
            <person name="Osada H."/>
        </authorList>
    </citation>
    <scope>NUCLEOTIDE SEQUENCE [LARGE SCALE GENOMIC DNA]</scope>
    <source>
        <strain evidence="1 2">SN-593</strain>
    </source>
</reference>
<evidence type="ECO:0000313" key="2">
    <source>
        <dbReference type="Proteomes" id="UP000595703"/>
    </source>
</evidence>
<gene>
    <name evidence="1" type="ORF">RVR_515</name>
</gene>
<reference evidence="1 2" key="2">
    <citation type="journal article" date="2011" name="J. Antibiot.">
        <title>Furaquinocins I and J: novel polyketide isoprenoid hybrid compounds from Streptomyces reveromyceticus SN-593.</title>
        <authorList>
            <person name="Panthee S."/>
            <person name="Takahashi S."/>
            <person name="Takagi H."/>
            <person name="Nogawa T."/>
            <person name="Oowada E."/>
            <person name="Uramoto M."/>
            <person name="Osada H."/>
        </authorList>
    </citation>
    <scope>NUCLEOTIDE SEQUENCE [LARGE SCALE GENOMIC DNA]</scope>
    <source>
        <strain evidence="1 2">SN-593</strain>
    </source>
</reference>
<organism evidence="1 2">
    <name type="scientific">Actinacidiphila reveromycinica</name>
    <dbReference type="NCBI Taxonomy" id="659352"/>
    <lineage>
        <taxon>Bacteria</taxon>
        <taxon>Bacillati</taxon>
        <taxon>Actinomycetota</taxon>
        <taxon>Actinomycetes</taxon>
        <taxon>Kitasatosporales</taxon>
        <taxon>Streptomycetaceae</taxon>
        <taxon>Actinacidiphila</taxon>
    </lineage>
</organism>
<reference evidence="1 2" key="4">
    <citation type="journal article" date="2020" name="Sci. Rep.">
        <title>beta-carboline chemical signals induce reveromycin production through a LuxR family regulator in Streptomyces sp. SN-593.</title>
        <authorList>
            <person name="Panthee S."/>
            <person name="Kito N."/>
            <person name="Hayashi T."/>
            <person name="Shimizu T."/>
            <person name="Ishikawa J."/>
            <person name="Hamamoto H."/>
            <person name="Osada H."/>
            <person name="Takahashi S."/>
        </authorList>
    </citation>
    <scope>NUCLEOTIDE SEQUENCE [LARGE SCALE GENOMIC DNA]</scope>
    <source>
        <strain evidence="1 2">SN-593</strain>
    </source>
</reference>
<dbReference type="AlphaFoldDB" id="A0A7U3UN38"/>
<dbReference type="SUPFAM" id="SSF53850">
    <property type="entry name" value="Periplasmic binding protein-like II"/>
    <property type="match status" value="1"/>
</dbReference>
<dbReference type="RefSeq" id="WP_202232107.1">
    <property type="nucleotide sequence ID" value="NZ_AP018365.1"/>
</dbReference>
<evidence type="ECO:0000313" key="1">
    <source>
        <dbReference type="EMBL" id="BBA95597.1"/>
    </source>
</evidence>
<reference evidence="1 2" key="1">
    <citation type="journal article" date="2010" name="J. Bacteriol.">
        <title>Biochemical characterization of a novel indole prenyltransferase from Streptomyces sp. SN-593.</title>
        <authorList>
            <person name="Takahashi S."/>
            <person name="Takagi H."/>
            <person name="Toyoda A."/>
            <person name="Uramoto M."/>
            <person name="Nogawa T."/>
            <person name="Ueki M."/>
            <person name="Sakaki Y."/>
            <person name="Osada H."/>
        </authorList>
    </citation>
    <scope>NUCLEOTIDE SEQUENCE [LARGE SCALE GENOMIC DNA]</scope>
    <source>
        <strain evidence="1 2">SN-593</strain>
    </source>
</reference>
<proteinExistence type="predicted"/>